<sequence>MIDLVNMAFRGLNYLQLAFVFLVAIAAIWGAIQVAMTRDDAFTVIDRSKQNWLLLLGGAGLGVLVLGPMVSMIWIVGAVIVGIYWQDIRPSIRDVLGNAQ</sequence>
<feature type="transmembrane region" description="Helical" evidence="1">
    <location>
        <begin position="52"/>
        <end position="85"/>
    </location>
</feature>
<feature type="transmembrane region" description="Helical" evidence="1">
    <location>
        <begin position="12"/>
        <end position="32"/>
    </location>
</feature>
<dbReference type="AlphaFoldDB" id="A0A9X2AYK5"/>
<proteinExistence type="predicted"/>
<keyword evidence="3" id="KW-1185">Reference proteome</keyword>
<keyword evidence="1" id="KW-0472">Membrane</keyword>
<dbReference type="Pfam" id="PF10724">
    <property type="entry name" value="DUF2516"/>
    <property type="match status" value="1"/>
</dbReference>
<protein>
    <submittedName>
        <fullName evidence="2">DUF2516 family protein</fullName>
    </submittedName>
</protein>
<evidence type="ECO:0000313" key="3">
    <source>
        <dbReference type="Proteomes" id="UP001139207"/>
    </source>
</evidence>
<dbReference type="EMBL" id="JALIEA010000011">
    <property type="protein sequence ID" value="MCJ7857728.1"/>
    <property type="molecule type" value="Genomic_DNA"/>
</dbReference>
<organism evidence="2 3">
    <name type="scientific">Corynebacterium kalidii</name>
    <dbReference type="NCBI Taxonomy" id="2931982"/>
    <lineage>
        <taxon>Bacteria</taxon>
        <taxon>Bacillati</taxon>
        <taxon>Actinomycetota</taxon>
        <taxon>Actinomycetes</taxon>
        <taxon>Mycobacteriales</taxon>
        <taxon>Corynebacteriaceae</taxon>
        <taxon>Corynebacterium</taxon>
    </lineage>
</organism>
<evidence type="ECO:0000313" key="2">
    <source>
        <dbReference type="EMBL" id="MCJ7857728.1"/>
    </source>
</evidence>
<keyword evidence="1" id="KW-0812">Transmembrane</keyword>
<keyword evidence="1" id="KW-1133">Transmembrane helix</keyword>
<dbReference type="RefSeq" id="WP_244803485.1">
    <property type="nucleotide sequence ID" value="NZ_JALIEA010000011.1"/>
</dbReference>
<reference evidence="2" key="1">
    <citation type="submission" date="2022-04" db="EMBL/GenBank/DDBJ databases">
        <title>Corynebacterium kalidii LD5P10.</title>
        <authorList>
            <person name="Sun J.Q."/>
        </authorList>
    </citation>
    <scope>NUCLEOTIDE SEQUENCE</scope>
    <source>
        <strain evidence="2">LD5P10</strain>
    </source>
</reference>
<evidence type="ECO:0000256" key="1">
    <source>
        <dbReference type="SAM" id="Phobius"/>
    </source>
</evidence>
<dbReference type="Proteomes" id="UP001139207">
    <property type="component" value="Unassembled WGS sequence"/>
</dbReference>
<gene>
    <name evidence="2" type="ORF">MUN33_03220</name>
</gene>
<comment type="caution">
    <text evidence="2">The sequence shown here is derived from an EMBL/GenBank/DDBJ whole genome shotgun (WGS) entry which is preliminary data.</text>
</comment>
<accession>A0A9X2AYK5</accession>
<dbReference type="InterPro" id="IPR019662">
    <property type="entry name" value="DUF2516"/>
</dbReference>
<name>A0A9X2AYK5_9CORY</name>